<evidence type="ECO:0000313" key="7">
    <source>
        <dbReference type="EMBL" id="AKD25146.1"/>
    </source>
</evidence>
<dbReference type="KEGG" id="pdq:CL55_00008130"/>
<dbReference type="Proteomes" id="UP000061135">
    <property type="component" value="Chromosome"/>
</dbReference>
<keyword evidence="8" id="KW-1185">Reference proteome</keyword>
<dbReference type="GO" id="GO:0006654">
    <property type="term" value="P:phosphatidic acid biosynthetic process"/>
    <property type="evidence" value="ECO:0007669"/>
    <property type="project" value="TreeGrafter"/>
</dbReference>
<evidence type="ECO:0000256" key="2">
    <source>
        <dbReference type="ARBA" id="ARBA00022516"/>
    </source>
</evidence>
<keyword evidence="5 7" id="KW-0012">Acyltransferase</keyword>
<dbReference type="STRING" id="1835254.CL55_00008130"/>
<name>A0A0E3ZJL3_9BURK</name>
<dbReference type="EMBL" id="CP007501">
    <property type="protein sequence ID" value="AKD25146.1"/>
    <property type="molecule type" value="Genomic_DNA"/>
</dbReference>
<evidence type="ECO:0000256" key="3">
    <source>
        <dbReference type="ARBA" id="ARBA00022679"/>
    </source>
</evidence>
<dbReference type="SMART" id="SM00563">
    <property type="entry name" value="PlsC"/>
    <property type="match status" value="1"/>
</dbReference>
<dbReference type="HOGENOM" id="CLU_027938_0_1_4"/>
<dbReference type="PANTHER" id="PTHR10434:SF64">
    <property type="entry name" value="1-ACYL-SN-GLYCEROL-3-PHOSPHATE ACYLTRANSFERASE-RELATED"/>
    <property type="match status" value="1"/>
</dbReference>
<sequence length="236" mass="26432">MQILVHVISGVCLLAFLFPFISRGQKDRRIQKWSQKLLKIFHIQLRVIGAEKLPSSHYLLASNHISWLDIHVINAFKPVRFVAKLEVRGWPVFGWMAEQLGTVFIRRDSARHARQVVDQMAEVLRVESVCIFPEGTSTSGESVLPFKPNLFEAAIIAPAPVLAIAIAYRSKSTGLRSDAPAFIGDMGLLESMSNVIANRDIEVHLSLMEPYLIGNPNNPDRKELALHCQEAISKTL</sequence>
<dbReference type="SUPFAM" id="SSF69593">
    <property type="entry name" value="Glycerol-3-phosphate (1)-acyltransferase"/>
    <property type="match status" value="1"/>
</dbReference>
<dbReference type="CDD" id="cd07989">
    <property type="entry name" value="LPLAT_AGPAT-like"/>
    <property type="match status" value="1"/>
</dbReference>
<proteinExistence type="predicted"/>
<evidence type="ECO:0000256" key="5">
    <source>
        <dbReference type="ARBA" id="ARBA00023315"/>
    </source>
</evidence>
<evidence type="ECO:0000256" key="4">
    <source>
        <dbReference type="ARBA" id="ARBA00023098"/>
    </source>
</evidence>
<accession>A0A0E3ZJL3</accession>
<evidence type="ECO:0000259" key="6">
    <source>
        <dbReference type="SMART" id="SM00563"/>
    </source>
</evidence>
<comment type="pathway">
    <text evidence="1">Lipid metabolism.</text>
</comment>
<protein>
    <submittedName>
        <fullName evidence="7">1-acyl-sn-glycerol-3-phosphate acyltransferase</fullName>
        <ecNumber evidence="7">2.3.1.51</ecNumber>
    </submittedName>
</protein>
<dbReference type="AlphaFoldDB" id="A0A0E3ZJL3"/>
<feature type="domain" description="Phospholipid/glycerol acyltransferase" evidence="6">
    <location>
        <begin position="58"/>
        <end position="169"/>
    </location>
</feature>
<dbReference type="InterPro" id="IPR002123">
    <property type="entry name" value="Plipid/glycerol_acylTrfase"/>
</dbReference>
<evidence type="ECO:0000313" key="8">
    <source>
        <dbReference type="Proteomes" id="UP000061135"/>
    </source>
</evidence>
<organism evidence="7 8">
    <name type="scientific">Polynucleobacter duraquae</name>
    <dbReference type="NCBI Taxonomy" id="1835254"/>
    <lineage>
        <taxon>Bacteria</taxon>
        <taxon>Pseudomonadati</taxon>
        <taxon>Pseudomonadota</taxon>
        <taxon>Betaproteobacteria</taxon>
        <taxon>Burkholderiales</taxon>
        <taxon>Burkholderiaceae</taxon>
        <taxon>Polynucleobacter</taxon>
    </lineage>
</organism>
<reference evidence="7 8" key="1">
    <citation type="submission" date="2014-03" db="EMBL/GenBank/DDBJ databases">
        <title>Genome of Polynucleobacter strain MWH-MoK4.</title>
        <authorList>
            <person name="Hahn M.W."/>
        </authorList>
    </citation>
    <scope>NUCLEOTIDE SEQUENCE [LARGE SCALE GENOMIC DNA]</scope>
    <source>
        <strain evidence="7 8">MWH-MoK4</strain>
    </source>
</reference>
<keyword evidence="2" id="KW-0444">Lipid biosynthesis</keyword>
<dbReference type="Pfam" id="PF01553">
    <property type="entry name" value="Acyltransferase"/>
    <property type="match status" value="1"/>
</dbReference>
<dbReference type="PANTHER" id="PTHR10434">
    <property type="entry name" value="1-ACYL-SN-GLYCEROL-3-PHOSPHATE ACYLTRANSFERASE"/>
    <property type="match status" value="1"/>
</dbReference>
<keyword evidence="3 7" id="KW-0808">Transferase</keyword>
<dbReference type="PATRIC" id="fig|576611.7.peg.823"/>
<keyword evidence="4" id="KW-0443">Lipid metabolism</keyword>
<gene>
    <name evidence="7" type="ORF">CL55_00008130</name>
</gene>
<dbReference type="GO" id="GO:0003841">
    <property type="term" value="F:1-acylglycerol-3-phosphate O-acyltransferase activity"/>
    <property type="evidence" value="ECO:0007669"/>
    <property type="project" value="UniProtKB-EC"/>
</dbReference>
<dbReference type="EC" id="2.3.1.51" evidence="7"/>
<evidence type="ECO:0000256" key="1">
    <source>
        <dbReference type="ARBA" id="ARBA00005189"/>
    </source>
</evidence>